<dbReference type="Pfam" id="PF07298">
    <property type="entry name" value="NnrU"/>
    <property type="match status" value="1"/>
</dbReference>
<feature type="transmembrane region" description="Helical" evidence="5">
    <location>
        <begin position="159"/>
        <end position="182"/>
    </location>
</feature>
<organism evidence="7 8">
    <name type="scientific">Ancylobacter crimeensis</name>
    <dbReference type="NCBI Taxonomy" id="2579147"/>
    <lineage>
        <taxon>Bacteria</taxon>
        <taxon>Pseudomonadati</taxon>
        <taxon>Pseudomonadota</taxon>
        <taxon>Alphaproteobacteria</taxon>
        <taxon>Hyphomicrobiales</taxon>
        <taxon>Xanthobacteraceae</taxon>
        <taxon>Ancylobacter</taxon>
    </lineage>
</organism>
<evidence type="ECO:0000259" key="6">
    <source>
        <dbReference type="Pfam" id="PF07298"/>
    </source>
</evidence>
<feature type="transmembrane region" description="Helical" evidence="5">
    <location>
        <begin position="35"/>
        <end position="55"/>
    </location>
</feature>
<gene>
    <name evidence="7" type="ORF">MWN34_00580</name>
</gene>
<keyword evidence="4 5" id="KW-0472">Membrane</keyword>
<feature type="transmembrane region" description="Helical" evidence="5">
    <location>
        <begin position="76"/>
        <end position="93"/>
    </location>
</feature>
<name>A0ABT0D629_9HYPH</name>
<evidence type="ECO:0000256" key="4">
    <source>
        <dbReference type="ARBA" id="ARBA00023136"/>
    </source>
</evidence>
<dbReference type="RefSeq" id="WP_247025688.1">
    <property type="nucleotide sequence ID" value="NZ_JALKCH010000001.1"/>
</dbReference>
<accession>A0ABT0D629</accession>
<comment type="caution">
    <text evidence="7">The sequence shown here is derived from an EMBL/GenBank/DDBJ whole genome shotgun (WGS) entry which is preliminary data.</text>
</comment>
<proteinExistence type="predicted"/>
<evidence type="ECO:0000256" key="3">
    <source>
        <dbReference type="ARBA" id="ARBA00022989"/>
    </source>
</evidence>
<sequence length="190" mass="20787">MIMMFVGLLLFLGPHIFTTNRAARAAVIARIGEGPYKLLYAVVSTLGVLITAYGFGEWRSEGPRQLYHPLVAMRHVNFLLMLIASIAAVSAYVPSHIRAWLKQPLLVAVKIWALAHILVNGDAASLTLFLIILAWAVYDRIAVKRRGDPLPVAPKGWGGDVVAVLGGLVLYAALVFLFHPYVVRVPLIPV</sequence>
<feature type="domain" description="NnrU" evidence="6">
    <location>
        <begin position="3"/>
        <end position="186"/>
    </location>
</feature>
<dbReference type="EMBL" id="JALKCH010000001">
    <property type="protein sequence ID" value="MCK0195400.1"/>
    <property type="molecule type" value="Genomic_DNA"/>
</dbReference>
<evidence type="ECO:0000256" key="5">
    <source>
        <dbReference type="SAM" id="Phobius"/>
    </source>
</evidence>
<evidence type="ECO:0000256" key="2">
    <source>
        <dbReference type="ARBA" id="ARBA00022692"/>
    </source>
</evidence>
<keyword evidence="3 5" id="KW-1133">Transmembrane helix</keyword>
<keyword evidence="8" id="KW-1185">Reference proteome</keyword>
<keyword evidence="2 5" id="KW-0812">Transmembrane</keyword>
<evidence type="ECO:0000313" key="7">
    <source>
        <dbReference type="EMBL" id="MCK0195400.1"/>
    </source>
</evidence>
<comment type="subcellular location">
    <subcellularLocation>
        <location evidence="1">Membrane</location>
        <topology evidence="1">Multi-pass membrane protein</topology>
    </subcellularLocation>
</comment>
<dbReference type="Proteomes" id="UP001203284">
    <property type="component" value="Unassembled WGS sequence"/>
</dbReference>
<evidence type="ECO:0000313" key="8">
    <source>
        <dbReference type="Proteomes" id="UP001203284"/>
    </source>
</evidence>
<evidence type="ECO:0000256" key="1">
    <source>
        <dbReference type="ARBA" id="ARBA00004141"/>
    </source>
</evidence>
<reference evidence="7 8" key="1">
    <citation type="submission" date="2022-04" db="EMBL/GenBank/DDBJ databases">
        <authorList>
            <person name="Grouzdev D.S."/>
            <person name="Pantiukh K.S."/>
            <person name="Krutkina M.S."/>
        </authorList>
    </citation>
    <scope>NUCLEOTIDE SEQUENCE [LARGE SCALE GENOMIC DNA]</scope>
    <source>
        <strain evidence="7 8">6x-1</strain>
    </source>
</reference>
<feature type="transmembrane region" description="Helical" evidence="5">
    <location>
        <begin position="113"/>
        <end position="138"/>
    </location>
</feature>
<protein>
    <submittedName>
        <fullName evidence="7">NnrU family protein</fullName>
    </submittedName>
</protein>
<dbReference type="InterPro" id="IPR009915">
    <property type="entry name" value="NnrU_dom"/>
</dbReference>